<proteinExistence type="inferred from homology"/>
<feature type="transmembrane region" description="Helical" evidence="7">
    <location>
        <begin position="348"/>
        <end position="367"/>
    </location>
</feature>
<sequence>MKREHFSSRLGFILITAACSIGLGNIWRFPYITGKYGGASFVIIYLIFLVILGLPVVVMEFAVGRASQRSTAQSFNILEPKGTKWHLFKYATIVGNYLLMMFYTVISGWLLYYFFKMVKGDFQGLTSDEIGHVFSNLLSNPLSMILCSFFVIVLSFGICAVGLQKGVERVTKIMMSLLFCLLLILAVKSVMLPNAETGLRYYLYPDFGTIQRIGVQECIFAAMGQAFFTLSIGIGTLSVFGSRIDKSHSLTSDALYMGILDTAVALLAGLIIFPACFSFGVAPDSGPNLLFITLPNIFNVMSGGRLWGSLFFLFMVFAAISTVIAVIENIVTYGMDLTGCSRKKSVSVNLILLLLLSLPCIFGFNIWKGFQPLGDGTSILDLEDFILSNNLLPLGSLVFLLFCTRRYGWGWNQFIKEASIGKGLPYPAFARKYISCVLPVIVLVIFISGYLSLFK</sequence>
<dbReference type="PANTHER" id="PTHR42948:SF1">
    <property type="entry name" value="TRANSPORTER"/>
    <property type="match status" value="1"/>
</dbReference>
<evidence type="ECO:0000313" key="8">
    <source>
        <dbReference type="EMBL" id="CUO43366.1"/>
    </source>
</evidence>
<dbReference type="EMBL" id="CYZE01000006">
    <property type="protein sequence ID" value="CUO43366.1"/>
    <property type="molecule type" value="Genomic_DNA"/>
</dbReference>
<dbReference type="InterPro" id="IPR047218">
    <property type="entry name" value="YocR/YhdH-like"/>
</dbReference>
<accession>A0A174F3I0</accession>
<dbReference type="AlphaFoldDB" id="A0A174F3I0"/>
<feature type="transmembrane region" description="Helical" evidence="7">
    <location>
        <begin position="433"/>
        <end position="453"/>
    </location>
</feature>
<dbReference type="NCBIfam" id="NF037979">
    <property type="entry name" value="Na_transp"/>
    <property type="match status" value="1"/>
</dbReference>
<keyword evidence="2 6" id="KW-0813">Transport</keyword>
<comment type="similarity">
    <text evidence="6">Belongs to the sodium:neurotransmitter symporter (SNF) (TC 2.A.22) family.</text>
</comment>
<keyword evidence="3 6" id="KW-0812">Transmembrane</keyword>
<evidence type="ECO:0000256" key="6">
    <source>
        <dbReference type="RuleBase" id="RU003732"/>
    </source>
</evidence>
<evidence type="ECO:0000313" key="9">
    <source>
        <dbReference type="Proteomes" id="UP000095651"/>
    </source>
</evidence>
<feature type="transmembrane region" description="Helical" evidence="7">
    <location>
        <begin position="94"/>
        <end position="115"/>
    </location>
</feature>
<dbReference type="GO" id="GO:0016020">
    <property type="term" value="C:membrane"/>
    <property type="evidence" value="ECO:0007669"/>
    <property type="project" value="UniProtKB-SubCell"/>
</dbReference>
<feature type="transmembrane region" description="Helical" evidence="7">
    <location>
        <begin position="12"/>
        <end position="30"/>
    </location>
</feature>
<keyword evidence="5 7" id="KW-0472">Membrane</keyword>
<dbReference type="SUPFAM" id="SSF161070">
    <property type="entry name" value="SNF-like"/>
    <property type="match status" value="1"/>
</dbReference>
<dbReference type="PROSITE" id="PS50267">
    <property type="entry name" value="NA_NEUROTRAN_SYMP_3"/>
    <property type="match status" value="1"/>
</dbReference>
<keyword evidence="4 7" id="KW-1133">Transmembrane helix</keyword>
<reference evidence="8 9" key="1">
    <citation type="submission" date="2015-09" db="EMBL/GenBank/DDBJ databases">
        <authorList>
            <consortium name="Pathogen Informatics"/>
        </authorList>
    </citation>
    <scope>NUCLEOTIDE SEQUENCE [LARGE SCALE GENOMIC DNA]</scope>
    <source>
        <strain evidence="8 9">2789STDY5608850</strain>
    </source>
</reference>
<evidence type="ECO:0000256" key="2">
    <source>
        <dbReference type="ARBA" id="ARBA00022448"/>
    </source>
</evidence>
<dbReference type="PRINTS" id="PR00176">
    <property type="entry name" value="NANEUSMPORT"/>
</dbReference>
<dbReference type="CDD" id="cd10336">
    <property type="entry name" value="SLC6sbd_Tyt1-Like"/>
    <property type="match status" value="1"/>
</dbReference>
<dbReference type="Pfam" id="PF00209">
    <property type="entry name" value="SNF"/>
    <property type="match status" value="2"/>
</dbReference>
<feature type="transmembrane region" description="Helical" evidence="7">
    <location>
        <begin position="213"/>
        <end position="242"/>
    </location>
</feature>
<dbReference type="Proteomes" id="UP000095651">
    <property type="component" value="Unassembled WGS sequence"/>
</dbReference>
<gene>
    <name evidence="8" type="ORF">ERS852407_02807</name>
</gene>
<feature type="transmembrane region" description="Helical" evidence="7">
    <location>
        <begin position="42"/>
        <end position="63"/>
    </location>
</feature>
<keyword evidence="6" id="KW-0769">Symport</keyword>
<comment type="subcellular location">
    <subcellularLocation>
        <location evidence="1">Membrane</location>
        <topology evidence="1">Multi-pass membrane protein</topology>
    </subcellularLocation>
</comment>
<dbReference type="PROSITE" id="PS00610">
    <property type="entry name" value="NA_NEUROTRAN_SYMP_1"/>
    <property type="match status" value="1"/>
</dbReference>
<dbReference type="PANTHER" id="PTHR42948">
    <property type="entry name" value="TRANSPORTER"/>
    <property type="match status" value="1"/>
</dbReference>
<feature type="transmembrane region" description="Helical" evidence="7">
    <location>
        <begin position="306"/>
        <end position="327"/>
    </location>
</feature>
<feature type="transmembrane region" description="Helical" evidence="7">
    <location>
        <begin position="387"/>
        <end position="404"/>
    </location>
</feature>
<name>A0A174F3I0_9FIRM</name>
<evidence type="ECO:0000256" key="3">
    <source>
        <dbReference type="ARBA" id="ARBA00022692"/>
    </source>
</evidence>
<dbReference type="InterPro" id="IPR000175">
    <property type="entry name" value="Na/ntran_symport"/>
</dbReference>
<evidence type="ECO:0000256" key="4">
    <source>
        <dbReference type="ARBA" id="ARBA00022989"/>
    </source>
</evidence>
<evidence type="ECO:0000256" key="1">
    <source>
        <dbReference type="ARBA" id="ARBA00004141"/>
    </source>
</evidence>
<dbReference type="GO" id="GO:0015293">
    <property type="term" value="F:symporter activity"/>
    <property type="evidence" value="ECO:0007669"/>
    <property type="project" value="UniProtKB-KW"/>
</dbReference>
<dbReference type="RefSeq" id="WP_055655990.1">
    <property type="nucleotide sequence ID" value="NZ_CABIXC010000006.1"/>
</dbReference>
<organism evidence="8 9">
    <name type="scientific">Hungatella hathewayi</name>
    <dbReference type="NCBI Taxonomy" id="154046"/>
    <lineage>
        <taxon>Bacteria</taxon>
        <taxon>Bacillati</taxon>
        <taxon>Bacillota</taxon>
        <taxon>Clostridia</taxon>
        <taxon>Lachnospirales</taxon>
        <taxon>Lachnospiraceae</taxon>
        <taxon>Hungatella</taxon>
    </lineage>
</organism>
<protein>
    <recommendedName>
        <fullName evidence="6">Transporter</fullName>
    </recommendedName>
</protein>
<feature type="transmembrane region" description="Helical" evidence="7">
    <location>
        <begin position="175"/>
        <end position="193"/>
    </location>
</feature>
<feature type="transmembrane region" description="Helical" evidence="7">
    <location>
        <begin position="142"/>
        <end position="163"/>
    </location>
</feature>
<dbReference type="InterPro" id="IPR037272">
    <property type="entry name" value="SNS_sf"/>
</dbReference>
<evidence type="ECO:0000256" key="7">
    <source>
        <dbReference type="SAM" id="Phobius"/>
    </source>
</evidence>
<feature type="transmembrane region" description="Helical" evidence="7">
    <location>
        <begin position="254"/>
        <end position="281"/>
    </location>
</feature>
<evidence type="ECO:0000256" key="5">
    <source>
        <dbReference type="ARBA" id="ARBA00023136"/>
    </source>
</evidence>